<dbReference type="RefSeq" id="WP_017491407.1">
    <property type="nucleotide sequence ID" value="NZ_CAUQAZ010000003.1"/>
</dbReference>
<dbReference type="GO" id="GO:1990189">
    <property type="term" value="F:protein N-terminal-serine acetyltransferase activity"/>
    <property type="evidence" value="ECO:0007669"/>
    <property type="project" value="TreeGrafter"/>
</dbReference>
<dbReference type="GO" id="GO:0005737">
    <property type="term" value="C:cytoplasm"/>
    <property type="evidence" value="ECO:0007669"/>
    <property type="project" value="TreeGrafter"/>
</dbReference>
<dbReference type="InterPro" id="IPR000182">
    <property type="entry name" value="GNAT_dom"/>
</dbReference>
<evidence type="ECO:0000313" key="3">
    <source>
        <dbReference type="Proteomes" id="UP000192536"/>
    </source>
</evidence>
<comment type="caution">
    <text evidence="2">The sequence shown here is derived from an EMBL/GenBank/DDBJ whole genome shotgun (WGS) entry which is preliminary data.</text>
</comment>
<accession>A0A1X0WD05</accession>
<dbReference type="Pfam" id="PF13302">
    <property type="entry name" value="Acetyltransf_3"/>
    <property type="match status" value="1"/>
</dbReference>
<dbReference type="SUPFAM" id="SSF55729">
    <property type="entry name" value="Acyl-CoA N-acyltransferases (Nat)"/>
    <property type="match status" value="1"/>
</dbReference>
<reference evidence="2 3" key="1">
    <citation type="journal article" date="2017" name="Int. J. Syst. Evol. Microbiol.">
        <title>Rouxiella badensis sp. nov. and Rouxiella silvae sp. nov. isolated from peat bog soil in Germany and emendation of the genus description.</title>
        <authorList>
            <person name="Le Fleche-Mateos A."/>
            <person name="Kugler J.H."/>
            <person name="Hansen S.H."/>
            <person name="Syldatk C."/>
            <person name="Hausmann R."/>
            <person name="Lomprez F."/>
            <person name="Vandenbogaert M."/>
            <person name="Manuguerra J.C."/>
            <person name="Grimont P.A."/>
        </authorList>
    </citation>
    <scope>NUCLEOTIDE SEQUENCE [LARGE SCALE GENOMIC DNA]</scope>
    <source>
        <strain evidence="2 3">DSM 100043</strain>
    </source>
</reference>
<organism evidence="2 3">
    <name type="scientific">Rouxiella badensis</name>
    <dbReference type="NCBI Taxonomy" id="1646377"/>
    <lineage>
        <taxon>Bacteria</taxon>
        <taxon>Pseudomonadati</taxon>
        <taxon>Pseudomonadota</taxon>
        <taxon>Gammaproteobacteria</taxon>
        <taxon>Enterobacterales</taxon>
        <taxon>Yersiniaceae</taxon>
        <taxon>Rouxiella</taxon>
    </lineage>
</organism>
<keyword evidence="2" id="KW-0808">Transferase</keyword>
<evidence type="ECO:0000259" key="1">
    <source>
        <dbReference type="Pfam" id="PF13302"/>
    </source>
</evidence>
<keyword evidence="3" id="KW-1185">Reference proteome</keyword>
<dbReference type="InterPro" id="IPR016181">
    <property type="entry name" value="Acyl_CoA_acyltransferase"/>
</dbReference>
<dbReference type="PANTHER" id="PTHR43441">
    <property type="entry name" value="RIBOSOMAL-PROTEIN-SERINE ACETYLTRANSFERASE"/>
    <property type="match status" value="1"/>
</dbReference>
<dbReference type="STRING" id="1646377.BS640_15295"/>
<gene>
    <name evidence="2" type="ORF">BS640_15295</name>
</gene>
<evidence type="ECO:0000313" key="2">
    <source>
        <dbReference type="EMBL" id="ORJ24625.1"/>
    </source>
</evidence>
<name>A0A1X0WD05_9GAMM</name>
<dbReference type="Gene3D" id="3.40.630.30">
    <property type="match status" value="1"/>
</dbReference>
<dbReference type="AlphaFoldDB" id="A0A1X0WD05"/>
<dbReference type="GeneID" id="93567392"/>
<sequence>MTTLNHFGQPIGDEIPGWQTRPLPEPITLQGSYCHLEPLDVGKHSKSLFNAWHSIDDDRDWTYFSINRPASQKECDTYITKISSLKDPLYFAVIDNATGDAIGGVSLMRIDAVNGVAEIGWVNWSPLMKRSRFGTEAIYLLLSYLFDTLGYRRCEWKCNSLNDASNASAKRFGFTFEGTFRQALITKGNNRDTCWYSIIDGEWPPIGAAFRQWLSADNFTTEGLQKQKLEAFMPKPKAE</sequence>
<feature type="domain" description="N-acetyltransferase" evidence="1">
    <location>
        <begin position="49"/>
        <end position="175"/>
    </location>
</feature>
<dbReference type="InterPro" id="IPR051908">
    <property type="entry name" value="Ribosomal_N-acetyltransferase"/>
</dbReference>
<dbReference type="FunFam" id="3.40.630.30:FF:000047">
    <property type="entry name" value="Acetyltransferase, GNAT family"/>
    <property type="match status" value="1"/>
</dbReference>
<dbReference type="Proteomes" id="UP000192536">
    <property type="component" value="Unassembled WGS sequence"/>
</dbReference>
<dbReference type="PANTHER" id="PTHR43441:SF2">
    <property type="entry name" value="FAMILY ACETYLTRANSFERASE, PUTATIVE (AFU_ORTHOLOGUE AFUA_7G00850)-RELATED"/>
    <property type="match status" value="1"/>
</dbReference>
<protein>
    <submittedName>
        <fullName evidence="2">GNAT family N-acetyltransferase</fullName>
    </submittedName>
</protein>
<dbReference type="EMBL" id="MRWE01000026">
    <property type="protein sequence ID" value="ORJ24625.1"/>
    <property type="molecule type" value="Genomic_DNA"/>
</dbReference>
<proteinExistence type="predicted"/>
<dbReference type="GO" id="GO:0008999">
    <property type="term" value="F:protein-N-terminal-alanine acetyltransferase activity"/>
    <property type="evidence" value="ECO:0007669"/>
    <property type="project" value="TreeGrafter"/>
</dbReference>